<comment type="similarity">
    <text evidence="1 2">Belongs to the arylamine N-acetyltransferase family.</text>
</comment>
<dbReference type="InterPro" id="IPR038765">
    <property type="entry name" value="Papain-like_cys_pep_sf"/>
</dbReference>
<dbReference type="InterPro" id="IPR001447">
    <property type="entry name" value="Arylamine_N-AcTrfase"/>
</dbReference>
<dbReference type="Proteomes" id="UP000015525">
    <property type="component" value="Unassembled WGS sequence"/>
</dbReference>
<dbReference type="GO" id="GO:0016407">
    <property type="term" value="F:acetyltransferase activity"/>
    <property type="evidence" value="ECO:0007669"/>
    <property type="project" value="InterPro"/>
</dbReference>
<dbReference type="EMBL" id="ATHO01000165">
    <property type="protein sequence ID" value="EQA99498.1"/>
    <property type="molecule type" value="Genomic_DNA"/>
</dbReference>
<dbReference type="PANTHER" id="PTHR11786">
    <property type="entry name" value="N-HYDROXYARYLAMINE O-ACETYLTRANSFERASE"/>
    <property type="match status" value="1"/>
</dbReference>
<evidence type="ECO:0000313" key="4">
    <source>
        <dbReference type="Proteomes" id="UP000015525"/>
    </source>
</evidence>
<dbReference type="PRINTS" id="PR01543">
    <property type="entry name" value="ANATRNSFRASE"/>
</dbReference>
<dbReference type="Pfam" id="PF00797">
    <property type="entry name" value="Acetyltransf_2"/>
    <property type="match status" value="1"/>
</dbReference>
<accession>T0HPM6</accession>
<dbReference type="RefSeq" id="WP_021239911.1">
    <property type="nucleotide sequence ID" value="NZ_ATHO01000165.1"/>
</dbReference>
<comment type="caution">
    <text evidence="3">The sequence shown here is derived from an EMBL/GenBank/DDBJ whole genome shotgun (WGS) entry which is preliminary data.</text>
</comment>
<reference evidence="3 4" key="1">
    <citation type="journal article" date="2013" name="Genome Announc.">
        <title>Draft Genome Sequence of Sphingobium quisquiliarum Strain P25T, a Novel Hexachlorocyclohexane (HCH)-Degrading Bacterium Isolated from an HCH Dumpsite.</title>
        <authorList>
            <person name="Kumar Singh A."/>
            <person name="Sangwan N."/>
            <person name="Sharma A."/>
            <person name="Gupta V."/>
            <person name="Khurana J.P."/>
            <person name="Lal R."/>
        </authorList>
    </citation>
    <scope>NUCLEOTIDE SEQUENCE [LARGE SCALE GENOMIC DNA]</scope>
    <source>
        <strain evidence="3 4">P25</strain>
    </source>
</reference>
<dbReference type="SUPFAM" id="SSF54001">
    <property type="entry name" value="Cysteine proteinases"/>
    <property type="match status" value="1"/>
</dbReference>
<dbReference type="PATRIC" id="fig|1329909.3.peg.3761"/>
<gene>
    <name evidence="3" type="ORF">L288_19565</name>
</gene>
<evidence type="ECO:0000313" key="3">
    <source>
        <dbReference type="EMBL" id="EQA99498.1"/>
    </source>
</evidence>
<sequence>MNSGELSDYLARIGVGAAPVAGLDGLRLLQRAHRLAIPFENLDIPLGRGIDISPAAIRAKLVRARRGGYCFEQNGLFVQALTALGFTARPLLARVWLGAPDEAPPRTHMLVLVTLEGRYWVADTGFGGSFTPPMPLEDGAEAETPDGARHRLRRCTMPGDPDGEWLLERDGVSAATDGRSAGSGWQPQYGFSLREVVPVDIEQCNHWTATRPGTRFTSLCVVSRVLPDGFAALTDARLSLYRGGQPEGRQLGGPEEYRDILKDLFGIGLPLAEVRALPMFASDPA</sequence>
<keyword evidence="4" id="KW-1185">Reference proteome</keyword>
<dbReference type="Gene3D" id="2.40.128.150">
    <property type="entry name" value="Cysteine proteinases"/>
    <property type="match status" value="1"/>
</dbReference>
<dbReference type="Gene3D" id="3.30.2140.10">
    <property type="entry name" value="Arylamine N-acetyltransferase"/>
    <property type="match status" value="1"/>
</dbReference>
<name>T0HPM6_9SPHN</name>
<organism evidence="3 4">
    <name type="scientific">Sphingobium quisquiliarum P25</name>
    <dbReference type="NCBI Taxonomy" id="1329909"/>
    <lineage>
        <taxon>Bacteria</taxon>
        <taxon>Pseudomonadati</taxon>
        <taxon>Pseudomonadota</taxon>
        <taxon>Alphaproteobacteria</taxon>
        <taxon>Sphingomonadales</taxon>
        <taxon>Sphingomonadaceae</taxon>
        <taxon>Sphingobium</taxon>
    </lineage>
</organism>
<protein>
    <recommendedName>
        <fullName evidence="5">Arylamine N-acetyltransferase</fullName>
    </recommendedName>
</protein>
<dbReference type="AlphaFoldDB" id="T0HPM6"/>
<evidence type="ECO:0000256" key="2">
    <source>
        <dbReference type="RuleBase" id="RU003452"/>
    </source>
</evidence>
<dbReference type="PANTHER" id="PTHR11786:SF0">
    <property type="entry name" value="ARYLAMINE N-ACETYLTRANSFERASE 4-RELATED"/>
    <property type="match status" value="1"/>
</dbReference>
<evidence type="ECO:0000256" key="1">
    <source>
        <dbReference type="ARBA" id="ARBA00006547"/>
    </source>
</evidence>
<evidence type="ECO:0008006" key="5">
    <source>
        <dbReference type="Google" id="ProtNLM"/>
    </source>
</evidence>
<proteinExistence type="inferred from homology"/>